<name>A0A2J7YP99_STRMQ</name>
<reference evidence="1 2" key="1">
    <citation type="submission" date="2015-09" db="EMBL/GenBank/DDBJ databases">
        <title>Genome sequence, genome mining and natural product profiling of a biocontrol bacterium Streptomyces malaysiensis F913.</title>
        <authorList>
            <person name="Xu Y."/>
            <person name="Wei J."/>
            <person name="Xie J."/>
            <person name="Li T."/>
            <person name="Zhou Z."/>
        </authorList>
    </citation>
    <scope>NUCLEOTIDE SEQUENCE [LARGE SCALE GENOMIC DNA]</scope>
    <source>
        <strain evidence="1 2">F913</strain>
    </source>
</reference>
<proteinExistence type="predicted"/>
<gene>
    <name evidence="1" type="ORF">SMF913_25308</name>
</gene>
<evidence type="ECO:0000313" key="2">
    <source>
        <dbReference type="Proteomes" id="UP000236520"/>
    </source>
</evidence>
<organism evidence="1 2">
    <name type="scientific">Streptomyces malaysiensis</name>
    <dbReference type="NCBI Taxonomy" id="92644"/>
    <lineage>
        <taxon>Bacteria</taxon>
        <taxon>Bacillati</taxon>
        <taxon>Actinomycetota</taxon>
        <taxon>Actinomycetes</taxon>
        <taxon>Kitasatosporales</taxon>
        <taxon>Streptomycetaceae</taxon>
        <taxon>Streptomyces</taxon>
        <taxon>Streptomyces violaceusniger group</taxon>
    </lineage>
</organism>
<evidence type="ECO:0000313" key="1">
    <source>
        <dbReference type="EMBL" id="PNG89843.1"/>
    </source>
</evidence>
<sequence length="41" mass="4438">MREERIKEVIRGRGDITSAVGPLRMVSFDGTGVLACLSLFG</sequence>
<keyword evidence="2" id="KW-1185">Reference proteome</keyword>
<accession>A0A2J7YP99</accession>
<dbReference type="AlphaFoldDB" id="A0A2J7YP99"/>
<comment type="caution">
    <text evidence="1">The sequence shown here is derived from an EMBL/GenBank/DDBJ whole genome shotgun (WGS) entry which is preliminary data.</text>
</comment>
<dbReference type="EMBL" id="LJIW01000002">
    <property type="protein sequence ID" value="PNG89843.1"/>
    <property type="molecule type" value="Genomic_DNA"/>
</dbReference>
<protein>
    <submittedName>
        <fullName evidence="1">Uncharacterized protein</fullName>
    </submittedName>
</protein>
<dbReference type="Proteomes" id="UP000236520">
    <property type="component" value="Unassembled WGS sequence"/>
</dbReference>